<evidence type="ECO:0000313" key="1">
    <source>
        <dbReference type="EnsemblPlants" id="OGLUM12G20540.1"/>
    </source>
</evidence>
<name>A0A0E0BV99_9ORYZ</name>
<sequence>MERCVEAVRMAAMARNRRRAMGENGGGSRPVVTCYSAAVIVAAKDEITRRIRGRARGERRRGAARLV</sequence>
<organism evidence="1">
    <name type="scientific">Oryza glumipatula</name>
    <dbReference type="NCBI Taxonomy" id="40148"/>
    <lineage>
        <taxon>Eukaryota</taxon>
        <taxon>Viridiplantae</taxon>
        <taxon>Streptophyta</taxon>
        <taxon>Embryophyta</taxon>
        <taxon>Tracheophyta</taxon>
        <taxon>Spermatophyta</taxon>
        <taxon>Magnoliopsida</taxon>
        <taxon>Liliopsida</taxon>
        <taxon>Poales</taxon>
        <taxon>Poaceae</taxon>
        <taxon>BOP clade</taxon>
        <taxon>Oryzoideae</taxon>
        <taxon>Oryzeae</taxon>
        <taxon>Oryzinae</taxon>
        <taxon>Oryza</taxon>
    </lineage>
</organism>
<dbReference type="Proteomes" id="UP000026961">
    <property type="component" value="Chromosome 12"/>
</dbReference>
<proteinExistence type="predicted"/>
<dbReference type="EnsemblPlants" id="OGLUM12G20540.1">
    <property type="protein sequence ID" value="OGLUM12G20540.1"/>
    <property type="gene ID" value="OGLUM12G20540"/>
</dbReference>
<reference evidence="1" key="2">
    <citation type="submission" date="2018-05" db="EMBL/GenBank/DDBJ databases">
        <title>OgluRS3 (Oryza glumaepatula Reference Sequence Version 3).</title>
        <authorList>
            <person name="Zhang J."/>
            <person name="Kudrna D."/>
            <person name="Lee S."/>
            <person name="Talag J."/>
            <person name="Welchert J."/>
            <person name="Wing R.A."/>
        </authorList>
    </citation>
    <scope>NUCLEOTIDE SEQUENCE [LARGE SCALE GENOMIC DNA]</scope>
</reference>
<evidence type="ECO:0000313" key="2">
    <source>
        <dbReference type="Proteomes" id="UP000026961"/>
    </source>
</evidence>
<reference evidence="1" key="1">
    <citation type="submission" date="2015-04" db="UniProtKB">
        <authorList>
            <consortium name="EnsemblPlants"/>
        </authorList>
    </citation>
    <scope>IDENTIFICATION</scope>
</reference>
<dbReference type="AlphaFoldDB" id="A0A0E0BV99"/>
<keyword evidence="2" id="KW-1185">Reference proteome</keyword>
<dbReference type="HOGENOM" id="CLU_2816561_0_0_1"/>
<accession>A0A0E0BV99</accession>
<dbReference type="Gramene" id="OGLUM12G20540.1">
    <property type="protein sequence ID" value="OGLUM12G20540.1"/>
    <property type="gene ID" value="OGLUM12G20540"/>
</dbReference>
<protein>
    <submittedName>
        <fullName evidence="1">Uncharacterized protein</fullName>
    </submittedName>
</protein>